<organism evidence="2 3">
    <name type="scientific">Liquorilactobacillus oeni DSM 19972</name>
    <dbReference type="NCBI Taxonomy" id="1423777"/>
    <lineage>
        <taxon>Bacteria</taxon>
        <taxon>Bacillati</taxon>
        <taxon>Bacillota</taxon>
        <taxon>Bacilli</taxon>
        <taxon>Lactobacillales</taxon>
        <taxon>Lactobacillaceae</taxon>
        <taxon>Liquorilactobacillus</taxon>
    </lineage>
</organism>
<evidence type="ECO:0000313" key="2">
    <source>
        <dbReference type="EMBL" id="KRL05084.1"/>
    </source>
</evidence>
<sequence length="67" mass="8066">MLHSQLFYNQIREIIANNDWTPIKEKEYQQILQQTALIKPTKATLITAYQHVWEYFKKIATAEEKQQ</sequence>
<dbReference type="PATRIC" id="fig|1423777.3.peg.1063"/>
<evidence type="ECO:0000259" key="1">
    <source>
        <dbReference type="Pfam" id="PF08349"/>
    </source>
</evidence>
<comment type="caution">
    <text evidence="2">The sequence shown here is derived from an EMBL/GenBank/DDBJ whole genome shotgun (WGS) entry which is preliminary data.</text>
</comment>
<dbReference type="EMBL" id="AZEH01000034">
    <property type="protein sequence ID" value="KRL05084.1"/>
    <property type="molecule type" value="Genomic_DNA"/>
</dbReference>
<name>A0A0R1MAH3_9LACO</name>
<dbReference type="AlphaFoldDB" id="A0A0R1MAH3"/>
<protein>
    <recommendedName>
        <fullName evidence="1">DUF1722 domain-containing protein</fullName>
    </recommendedName>
</protein>
<evidence type="ECO:0000313" key="3">
    <source>
        <dbReference type="Proteomes" id="UP000051686"/>
    </source>
</evidence>
<dbReference type="Proteomes" id="UP000051686">
    <property type="component" value="Unassembled WGS sequence"/>
</dbReference>
<proteinExistence type="predicted"/>
<dbReference type="RefSeq" id="WP_235805559.1">
    <property type="nucleotide sequence ID" value="NZ_AZEH01000034.1"/>
</dbReference>
<dbReference type="Pfam" id="PF08349">
    <property type="entry name" value="DUF1722"/>
    <property type="match status" value="1"/>
</dbReference>
<dbReference type="InterPro" id="IPR013560">
    <property type="entry name" value="DUF1722"/>
</dbReference>
<accession>A0A0R1MAH3</accession>
<gene>
    <name evidence="2" type="ORF">FD46_GL001028</name>
</gene>
<keyword evidence="3" id="KW-1185">Reference proteome</keyword>
<feature type="domain" description="DUF1722" evidence="1">
    <location>
        <begin position="1"/>
        <end position="67"/>
    </location>
</feature>
<reference evidence="2 3" key="1">
    <citation type="journal article" date="2015" name="Genome Announc.">
        <title>Expanding the biotechnology potential of lactobacilli through comparative genomics of 213 strains and associated genera.</title>
        <authorList>
            <person name="Sun Z."/>
            <person name="Harris H.M."/>
            <person name="McCann A."/>
            <person name="Guo C."/>
            <person name="Argimon S."/>
            <person name="Zhang W."/>
            <person name="Yang X."/>
            <person name="Jeffery I.B."/>
            <person name="Cooney J.C."/>
            <person name="Kagawa T.F."/>
            <person name="Liu W."/>
            <person name="Song Y."/>
            <person name="Salvetti E."/>
            <person name="Wrobel A."/>
            <person name="Rasinkangas P."/>
            <person name="Parkhill J."/>
            <person name="Rea M.C."/>
            <person name="O'Sullivan O."/>
            <person name="Ritari J."/>
            <person name="Douillard F.P."/>
            <person name="Paul Ross R."/>
            <person name="Yang R."/>
            <person name="Briner A.E."/>
            <person name="Felis G.E."/>
            <person name="de Vos W.M."/>
            <person name="Barrangou R."/>
            <person name="Klaenhammer T.R."/>
            <person name="Caufield P.W."/>
            <person name="Cui Y."/>
            <person name="Zhang H."/>
            <person name="O'Toole P.W."/>
        </authorList>
    </citation>
    <scope>NUCLEOTIDE SEQUENCE [LARGE SCALE GENOMIC DNA]</scope>
    <source>
        <strain evidence="2 3">DSM 19972</strain>
    </source>
</reference>